<dbReference type="InterPro" id="IPR038765">
    <property type="entry name" value="Papain-like_cys_pep_sf"/>
</dbReference>
<dbReference type="GO" id="GO:0034727">
    <property type="term" value="P:piecemeal microautophagy of the nucleus"/>
    <property type="evidence" value="ECO:0007669"/>
    <property type="project" value="TreeGrafter"/>
</dbReference>
<evidence type="ECO:0000256" key="8">
    <source>
        <dbReference type="ARBA" id="ARBA00022927"/>
    </source>
</evidence>
<evidence type="ECO:0000256" key="3">
    <source>
        <dbReference type="ARBA" id="ARBA00022448"/>
    </source>
</evidence>
<keyword evidence="9 11" id="KW-0072">Autophagy</keyword>
<evidence type="ECO:0000256" key="9">
    <source>
        <dbReference type="ARBA" id="ARBA00023006"/>
    </source>
</evidence>
<keyword evidence="6 11" id="KW-0378">Hydrolase</keyword>
<evidence type="ECO:0000256" key="5">
    <source>
        <dbReference type="ARBA" id="ARBA00022670"/>
    </source>
</evidence>
<feature type="compositionally biased region" description="Basic and acidic residues" evidence="12">
    <location>
        <begin position="65"/>
        <end position="76"/>
    </location>
</feature>
<dbReference type="EC" id="3.4.22.-" evidence="11"/>
<evidence type="ECO:0000256" key="11">
    <source>
        <dbReference type="RuleBase" id="RU363115"/>
    </source>
</evidence>
<dbReference type="Pfam" id="PF03416">
    <property type="entry name" value="Peptidase_C54"/>
    <property type="match status" value="1"/>
</dbReference>
<feature type="domain" description="Peptidase C54 catalytic" evidence="13">
    <location>
        <begin position="277"/>
        <end position="572"/>
    </location>
</feature>
<evidence type="ECO:0000256" key="6">
    <source>
        <dbReference type="ARBA" id="ARBA00022801"/>
    </source>
</evidence>
<evidence type="ECO:0000256" key="4">
    <source>
        <dbReference type="ARBA" id="ARBA00022490"/>
    </source>
</evidence>
<dbReference type="Proteomes" id="UP001186944">
    <property type="component" value="Unassembled WGS sequence"/>
</dbReference>
<dbReference type="GO" id="GO:0035973">
    <property type="term" value="P:aggrephagy"/>
    <property type="evidence" value="ECO:0007669"/>
    <property type="project" value="TreeGrafter"/>
</dbReference>
<evidence type="ECO:0000313" key="15">
    <source>
        <dbReference type="Proteomes" id="UP001186944"/>
    </source>
</evidence>
<dbReference type="PANTHER" id="PTHR22624">
    <property type="entry name" value="CYSTEINE PROTEASE ATG4"/>
    <property type="match status" value="1"/>
</dbReference>
<organism evidence="14 15">
    <name type="scientific">Pinctada imbricata</name>
    <name type="common">Atlantic pearl-oyster</name>
    <name type="synonym">Pinctada martensii</name>
    <dbReference type="NCBI Taxonomy" id="66713"/>
    <lineage>
        <taxon>Eukaryota</taxon>
        <taxon>Metazoa</taxon>
        <taxon>Spiralia</taxon>
        <taxon>Lophotrochozoa</taxon>
        <taxon>Mollusca</taxon>
        <taxon>Bivalvia</taxon>
        <taxon>Autobranchia</taxon>
        <taxon>Pteriomorphia</taxon>
        <taxon>Pterioida</taxon>
        <taxon>Pterioidea</taxon>
        <taxon>Pteriidae</taxon>
        <taxon>Pinctada</taxon>
    </lineage>
</organism>
<evidence type="ECO:0000256" key="2">
    <source>
        <dbReference type="ARBA" id="ARBA00010958"/>
    </source>
</evidence>
<dbReference type="GO" id="GO:0000423">
    <property type="term" value="P:mitophagy"/>
    <property type="evidence" value="ECO:0007669"/>
    <property type="project" value="TreeGrafter"/>
</dbReference>
<proteinExistence type="inferred from homology"/>
<comment type="caution">
    <text evidence="14">The sequence shown here is derived from an EMBL/GenBank/DDBJ whole genome shotgun (WGS) entry which is preliminary data.</text>
</comment>
<dbReference type="PANTHER" id="PTHR22624:SF52">
    <property type="entry name" value="CYSTEINE PROTEASE"/>
    <property type="match status" value="1"/>
</dbReference>
<dbReference type="GO" id="GO:0019786">
    <property type="term" value="F:protein-phosphatidylethanolamide deconjugating activity"/>
    <property type="evidence" value="ECO:0007669"/>
    <property type="project" value="InterPro"/>
</dbReference>
<dbReference type="GO" id="GO:0015031">
    <property type="term" value="P:protein transport"/>
    <property type="evidence" value="ECO:0007669"/>
    <property type="project" value="UniProtKB-KW"/>
</dbReference>
<dbReference type="AlphaFoldDB" id="A0AA89C0C1"/>
<evidence type="ECO:0000256" key="1">
    <source>
        <dbReference type="ARBA" id="ARBA00004496"/>
    </source>
</evidence>
<evidence type="ECO:0000256" key="7">
    <source>
        <dbReference type="ARBA" id="ARBA00022807"/>
    </source>
</evidence>
<reference evidence="14" key="1">
    <citation type="submission" date="2019-08" db="EMBL/GenBank/DDBJ databases">
        <title>The improved chromosome-level genome for the pearl oyster Pinctada fucata martensii using PacBio sequencing and Hi-C.</title>
        <authorList>
            <person name="Zheng Z."/>
        </authorList>
    </citation>
    <scope>NUCLEOTIDE SEQUENCE</scope>
    <source>
        <strain evidence="14">ZZ-2019</strain>
        <tissue evidence="14">Adductor muscle</tissue>
    </source>
</reference>
<dbReference type="InterPro" id="IPR005078">
    <property type="entry name" value="Peptidase_C54"/>
</dbReference>
<keyword evidence="7" id="KW-0788">Thiol protease</keyword>
<dbReference type="InterPro" id="IPR046792">
    <property type="entry name" value="Peptidase_C54_cat"/>
</dbReference>
<keyword evidence="5 11" id="KW-0645">Protease</keyword>
<sequence length="640" mass="73004">MKRSSGYKIRRKISEDVSSLDSWSEALSPEPDSPSGRTDDQAGACAAPVALSTQSGLRRRFGSGKSDDKESKEKKTSSHMILDPSKLTTIPDPSRNKPNNEEDLIDVIFHADRDQFYIENDVEIDYPYSSFVNDAGPCYSSLPETFNSQPSLWLSNPSIQQESHSAERHTATSIPNGLYSWPSSESIGARTFPPRHKLVPPKMTNTQTLEDGVDQTERMKNKVKSFLNNMKYGWTIKTKTSFRFDSPIWMLGECYHIRPSDIDAVPGNITRRMPTIEKFKQQFCSLLWFTYRQDFPAIPGTKLTTDCGWGCMLRSGQMMLAKAFSIHYLGRDWNVFSNQTREQDTYRKQIIRWFGDYPSEESPFGMHKLVEVGKSHGKQPGEWYGPSSVAHIFKATMNRGYSSQIVLTDICIYVAQDCTVYKQDIYNMCCSRVRSETRFTSSSESNAAPSSADCSLGEWQRAVVIFIPVRLGGEELNPLYIPCIKSLLAQDSCIGIIGGKPKHSLYFVGWQEEKLIYLDPHYCQDAVDTRERDFPIQSFHCLSPRKLSVSKMDPSCTIGFYCRTRADFEKFVVHVEEMVSPPKQKLSYPMFVFSDGESEDVMYDDFKQEKDKVLRIRHVRIDSEGRVRSETLESEEFVVL</sequence>
<evidence type="ECO:0000256" key="12">
    <source>
        <dbReference type="SAM" id="MobiDB-lite"/>
    </source>
</evidence>
<keyword evidence="8 11" id="KW-0653">Protein transport</keyword>
<dbReference type="SUPFAM" id="SSF54001">
    <property type="entry name" value="Cysteine proteinases"/>
    <property type="match status" value="1"/>
</dbReference>
<keyword evidence="3" id="KW-0813">Transport</keyword>
<evidence type="ECO:0000256" key="10">
    <source>
        <dbReference type="ARBA" id="ARBA00029362"/>
    </source>
</evidence>
<accession>A0AA89C0C1</accession>
<keyword evidence="15" id="KW-1185">Reference proteome</keyword>
<gene>
    <name evidence="14" type="ORF">FSP39_003165</name>
</gene>
<feature type="compositionally biased region" description="Basic residues" evidence="12">
    <location>
        <begin position="1"/>
        <end position="11"/>
    </location>
</feature>
<comment type="similarity">
    <text evidence="2 11">Belongs to the peptidase C54 family.</text>
</comment>
<comment type="subcellular location">
    <subcellularLocation>
        <location evidence="1 11">Cytoplasm</location>
    </subcellularLocation>
</comment>
<dbReference type="GO" id="GO:0000045">
    <property type="term" value="P:autophagosome assembly"/>
    <property type="evidence" value="ECO:0007669"/>
    <property type="project" value="TreeGrafter"/>
</dbReference>
<dbReference type="EMBL" id="VSWD01000010">
    <property type="protein sequence ID" value="KAK3089382.1"/>
    <property type="molecule type" value="Genomic_DNA"/>
</dbReference>
<dbReference type="GO" id="GO:0016485">
    <property type="term" value="P:protein processing"/>
    <property type="evidence" value="ECO:0007669"/>
    <property type="project" value="TreeGrafter"/>
</dbReference>
<evidence type="ECO:0000259" key="13">
    <source>
        <dbReference type="Pfam" id="PF03416"/>
    </source>
</evidence>
<dbReference type="GO" id="GO:0005737">
    <property type="term" value="C:cytoplasm"/>
    <property type="evidence" value="ECO:0007669"/>
    <property type="project" value="UniProtKB-SubCell"/>
</dbReference>
<feature type="region of interest" description="Disordered" evidence="12">
    <location>
        <begin position="1"/>
        <end position="99"/>
    </location>
</feature>
<dbReference type="GO" id="GO:0004197">
    <property type="term" value="F:cysteine-type endopeptidase activity"/>
    <property type="evidence" value="ECO:0007669"/>
    <property type="project" value="TreeGrafter"/>
</dbReference>
<name>A0AA89C0C1_PINIB</name>
<evidence type="ECO:0000313" key="14">
    <source>
        <dbReference type="EMBL" id="KAK3089382.1"/>
    </source>
</evidence>
<keyword evidence="4 11" id="KW-0963">Cytoplasm</keyword>
<comment type="function">
    <text evidence="11">Cysteine protease that plays a key role in autophagy by mediating both proteolytic activation and delipidation of ATG8 family proteins.</text>
</comment>
<comment type="catalytic activity">
    <reaction evidence="10">
        <text>[protein]-C-terminal L-amino acid-glycyl-phosphatidylethanolamide + H2O = [protein]-C-terminal L-amino acid-glycine + a 1,2-diacyl-sn-glycero-3-phosphoethanolamine</text>
        <dbReference type="Rhea" id="RHEA:67548"/>
        <dbReference type="Rhea" id="RHEA-COMP:17323"/>
        <dbReference type="Rhea" id="RHEA-COMP:17324"/>
        <dbReference type="ChEBI" id="CHEBI:15377"/>
        <dbReference type="ChEBI" id="CHEBI:64612"/>
        <dbReference type="ChEBI" id="CHEBI:172940"/>
        <dbReference type="ChEBI" id="CHEBI:172941"/>
    </reaction>
    <physiologicalReaction direction="left-to-right" evidence="10">
        <dbReference type="Rhea" id="RHEA:67549"/>
    </physiologicalReaction>
</comment>
<protein>
    <recommendedName>
        <fullName evidence="11">Cysteine protease</fullName>
        <ecNumber evidence="11">3.4.22.-</ecNumber>
    </recommendedName>
</protein>